<sequence>MARRTFFSFHHKPDVTRAWVVRNSWVTKVAQGERTDAGFFDSSVFEASKRESDEALKRFLREGLNNTTVTCVLIGAETCLRRWVRYEIFRSFMRGNGLLGVRIHTIGSLHSPATSSGENPFDCLAFTIENNVVRFKEIKTTGWQPASDVGTMPLRDVAYDLGGRTNHTLSTLFPIYDWAADKGYDNLGAWIEAAAAKAGR</sequence>
<dbReference type="InterPro" id="IPR015032">
    <property type="entry name" value="ThsB__TIR-like_domain"/>
</dbReference>
<keyword evidence="3" id="KW-1185">Reference proteome</keyword>
<protein>
    <recommendedName>
        <fullName evidence="1">Thoeris protein ThsB TIR-like domain-containing protein</fullName>
    </recommendedName>
</protein>
<evidence type="ECO:0000313" key="3">
    <source>
        <dbReference type="Proteomes" id="UP000035762"/>
    </source>
</evidence>
<comment type="caution">
    <text evidence="2">The sequence shown here is derived from an EMBL/GenBank/DDBJ whole genome shotgun (WGS) entry which is preliminary data.</text>
</comment>
<dbReference type="InterPro" id="IPR036490">
    <property type="entry name" value="ThsB_TIR-like_sf"/>
</dbReference>
<reference evidence="2 3" key="1">
    <citation type="journal article" date="2014" name="Genome Announc.">
        <title>Genome Sequence of Afipia felis Strain 76713, Isolated in Hospital Water Using an Amoeba Co-Culture Procedure.</title>
        <authorList>
            <person name="Benamar S."/>
            <person name="La Scola B."/>
            <person name="Croce O."/>
        </authorList>
    </citation>
    <scope>NUCLEOTIDE SEQUENCE [LARGE SCALE GENOMIC DNA]</scope>
    <source>
        <strain evidence="2 3">76713</strain>
    </source>
</reference>
<dbReference type="EMBL" id="CCAZ020000002">
    <property type="protein sequence ID" value="CEG09695.1"/>
    <property type="molecule type" value="Genomic_DNA"/>
</dbReference>
<dbReference type="RefSeq" id="WP_048757522.1">
    <property type="nucleotide sequence ID" value="NZ_CCAZ020000002.1"/>
</dbReference>
<dbReference type="STRING" id="1035.BN961_03125"/>
<dbReference type="Pfam" id="PF08937">
    <property type="entry name" value="ThsB_TIR"/>
    <property type="match status" value="1"/>
</dbReference>
<dbReference type="AlphaFoldDB" id="A0A090MQN5"/>
<dbReference type="SUPFAM" id="SSF52206">
    <property type="entry name" value="Hypothetical protein MTH538"/>
    <property type="match status" value="1"/>
</dbReference>
<evidence type="ECO:0000259" key="1">
    <source>
        <dbReference type="Pfam" id="PF08937"/>
    </source>
</evidence>
<gene>
    <name evidence="2" type="ORF">BN961_03125</name>
</gene>
<evidence type="ECO:0000313" key="2">
    <source>
        <dbReference type="EMBL" id="CEG09695.1"/>
    </source>
</evidence>
<feature type="domain" description="Thoeris protein ThsB TIR-like" evidence="1">
    <location>
        <begin position="6"/>
        <end position="105"/>
    </location>
</feature>
<dbReference type="Proteomes" id="UP000035762">
    <property type="component" value="Unassembled WGS sequence"/>
</dbReference>
<accession>A0A090MQN5</accession>
<dbReference type="Gene3D" id="3.40.50.11200">
    <property type="match status" value="1"/>
</dbReference>
<proteinExistence type="predicted"/>
<dbReference type="OrthoDB" id="9811746at2"/>
<name>A0A090MQN5_AFIFE</name>
<organism evidence="2 3">
    <name type="scientific">Afipia felis</name>
    <name type="common">Cat scratch disease bacillus</name>
    <dbReference type="NCBI Taxonomy" id="1035"/>
    <lineage>
        <taxon>Bacteria</taxon>
        <taxon>Pseudomonadati</taxon>
        <taxon>Pseudomonadota</taxon>
        <taxon>Alphaproteobacteria</taxon>
        <taxon>Hyphomicrobiales</taxon>
        <taxon>Nitrobacteraceae</taxon>
        <taxon>Afipia</taxon>
    </lineage>
</organism>